<keyword evidence="1" id="KW-0175">Coiled coil</keyword>
<evidence type="ECO:0000313" key="2">
    <source>
        <dbReference type="EMBL" id="MCD1124828.1"/>
    </source>
</evidence>
<dbReference type="RefSeq" id="WP_230607837.1">
    <property type="nucleotide sequence ID" value="NZ_JAJNAG010000002.1"/>
</dbReference>
<name>A0A9X1MUM6_9GAMM</name>
<dbReference type="GO" id="GO:0044659">
    <property type="term" value="P:viral release from host cell by cytolysis"/>
    <property type="evidence" value="ECO:0007669"/>
    <property type="project" value="InterPro"/>
</dbReference>
<dbReference type="InterPro" id="IPR004929">
    <property type="entry name" value="I-spanin"/>
</dbReference>
<evidence type="ECO:0000313" key="3">
    <source>
        <dbReference type="Proteomes" id="UP001139171"/>
    </source>
</evidence>
<evidence type="ECO:0000256" key="1">
    <source>
        <dbReference type="SAM" id="Coils"/>
    </source>
</evidence>
<accession>A0A9X1MUM6</accession>
<feature type="coiled-coil region" evidence="1">
    <location>
        <begin position="21"/>
        <end position="48"/>
    </location>
</feature>
<gene>
    <name evidence="2" type="ORF">LPW36_02055</name>
</gene>
<dbReference type="Pfam" id="PF03245">
    <property type="entry name" value="Phage_lysis"/>
    <property type="match status" value="1"/>
</dbReference>
<comment type="caution">
    <text evidence="2">The sequence shown here is derived from an EMBL/GenBank/DDBJ whole genome shotgun (WGS) entry which is preliminary data.</text>
</comment>
<dbReference type="AlphaFoldDB" id="A0A9X1MUM6"/>
<proteinExistence type="predicted"/>
<dbReference type="Proteomes" id="UP001139171">
    <property type="component" value="Unassembled WGS sequence"/>
</dbReference>
<sequence length="149" mass="16550">MKWISTTAILAVITALLTWTVSSLIEKNRTLNANLKASERKVATLRTLNDMAAEMDTRHTGKLKDEKGKNNQLRTDINAGVKRVYITAKCPNSPTARTGSVGDDTLVELSRTSGSAIPDIRDGIISDRAKIDYLQDYIKKMRPFCKIPQ</sequence>
<dbReference type="EMBL" id="JAJNAG010000002">
    <property type="protein sequence ID" value="MCD1124828.1"/>
    <property type="molecule type" value="Genomic_DNA"/>
</dbReference>
<organism evidence="2 3">
    <name type="scientific">Limnobaculum eriocheiris</name>
    <dbReference type="NCBI Taxonomy" id="2897391"/>
    <lineage>
        <taxon>Bacteria</taxon>
        <taxon>Pseudomonadati</taxon>
        <taxon>Pseudomonadota</taxon>
        <taxon>Gammaproteobacteria</taxon>
        <taxon>Enterobacterales</taxon>
        <taxon>Budviciaceae</taxon>
        <taxon>Limnobaculum</taxon>
    </lineage>
</organism>
<reference evidence="2" key="1">
    <citation type="submission" date="2021-11" db="EMBL/GenBank/DDBJ databases">
        <title>Jinshanibacter sp. isolated from one year old Eriocheir sinensis.</title>
        <authorList>
            <person name="Li J.-Y."/>
            <person name="He W."/>
            <person name="Gao T.-H."/>
        </authorList>
    </citation>
    <scope>NUCLEOTIDE SEQUENCE</scope>
    <source>
        <strain evidence="2">LJY008</strain>
    </source>
</reference>
<protein>
    <submittedName>
        <fullName evidence="2">Lysis protein</fullName>
    </submittedName>
</protein>
<keyword evidence="3" id="KW-1185">Reference proteome</keyword>